<dbReference type="Gene3D" id="3.60.10.10">
    <property type="entry name" value="Endonuclease/exonuclease/phosphatase"/>
    <property type="match status" value="1"/>
</dbReference>
<dbReference type="Pfam" id="PF03372">
    <property type="entry name" value="Exo_endo_phos"/>
    <property type="match status" value="1"/>
</dbReference>
<keyword evidence="3" id="KW-1185">Reference proteome</keyword>
<dbReference type="GO" id="GO:0000175">
    <property type="term" value="F:3'-5'-RNA exonuclease activity"/>
    <property type="evidence" value="ECO:0007669"/>
    <property type="project" value="TreeGrafter"/>
</dbReference>
<dbReference type="Proteomes" id="UP000288716">
    <property type="component" value="Unassembled WGS sequence"/>
</dbReference>
<organism evidence="2 3">
    <name type="scientific">Leptotrombidium deliense</name>
    <dbReference type="NCBI Taxonomy" id="299467"/>
    <lineage>
        <taxon>Eukaryota</taxon>
        <taxon>Metazoa</taxon>
        <taxon>Ecdysozoa</taxon>
        <taxon>Arthropoda</taxon>
        <taxon>Chelicerata</taxon>
        <taxon>Arachnida</taxon>
        <taxon>Acari</taxon>
        <taxon>Acariformes</taxon>
        <taxon>Trombidiformes</taxon>
        <taxon>Prostigmata</taxon>
        <taxon>Anystina</taxon>
        <taxon>Parasitengona</taxon>
        <taxon>Trombiculoidea</taxon>
        <taxon>Trombiculidae</taxon>
        <taxon>Leptotrombidium</taxon>
    </lineage>
</organism>
<protein>
    <submittedName>
        <fullName evidence="2">Endonuclease/Exonuclease/phosphatase domain containing protein-like protein</fullName>
    </submittedName>
</protein>
<keyword evidence="2" id="KW-0255">Endonuclease</keyword>
<evidence type="ECO:0000313" key="2">
    <source>
        <dbReference type="EMBL" id="RWS30553.1"/>
    </source>
</evidence>
<comment type="caution">
    <text evidence="2">The sequence shown here is derived from an EMBL/GenBank/DDBJ whole genome shotgun (WGS) entry which is preliminary data.</text>
</comment>
<dbReference type="InterPro" id="IPR036691">
    <property type="entry name" value="Endo/exonu/phosph_ase_sf"/>
</dbReference>
<dbReference type="GO" id="GO:0004519">
    <property type="term" value="F:endonuclease activity"/>
    <property type="evidence" value="ECO:0007669"/>
    <property type="project" value="UniProtKB-KW"/>
</dbReference>
<proteinExistence type="predicted"/>
<name>A0A443SSQ3_9ACAR</name>
<dbReference type="STRING" id="299467.A0A443SSQ3"/>
<keyword evidence="2" id="KW-0540">Nuclease</keyword>
<dbReference type="InterPro" id="IPR050410">
    <property type="entry name" value="CCR4/nocturin_mRNA_transcr"/>
</dbReference>
<evidence type="ECO:0000313" key="3">
    <source>
        <dbReference type="Proteomes" id="UP000288716"/>
    </source>
</evidence>
<sequence>MGLNLGDIKEIVCRLRSWHLTSFGRVYVRNRQANCKPKVEFSLMSYNVLSQDLLNGHSSLYHSCSDRALQWPQRGELIKRELLENIPDVICLQEMHNSHYEDVYLPYLQDMGYTGIYKKRTGDKLDGCAMFIKNSAFSLESSVAVDFNRQDLARFLDRDNVALIAVLNPITTQDNVEWQLVVVTTHLLFNPKRGDIRLAQLRLLFAELHRITSTMKKNVHIIFCGDMNAEPYSPMYRFIRDGKLELYGLRTGDIAGIPGFIGKGRLFQSDDIRLNGINLNSIHESTNNNKVVQPCEASPSRTSKVSHNFNFRSVYPNNDFSGNKFVSTFHEEAASLVDYIFYSCSPQFKLIGYKKLLTCNQMAEIGYLPNEYLGSDHLSLFAKFVINENEPNK</sequence>
<dbReference type="PANTHER" id="PTHR12121">
    <property type="entry name" value="CARBON CATABOLITE REPRESSOR PROTEIN 4"/>
    <property type="match status" value="1"/>
</dbReference>
<reference evidence="2 3" key="1">
    <citation type="journal article" date="2018" name="Gigascience">
        <title>Genomes of trombidid mites reveal novel predicted allergens and laterally-transferred genes associated with secondary metabolism.</title>
        <authorList>
            <person name="Dong X."/>
            <person name="Chaisiri K."/>
            <person name="Xia D."/>
            <person name="Armstrong S.D."/>
            <person name="Fang Y."/>
            <person name="Donnelly M.J."/>
            <person name="Kadowaki T."/>
            <person name="McGarry J.W."/>
            <person name="Darby A.C."/>
            <person name="Makepeace B.L."/>
        </authorList>
    </citation>
    <scope>NUCLEOTIDE SEQUENCE [LARGE SCALE GENOMIC DNA]</scope>
    <source>
        <strain evidence="2">UoL-UT</strain>
    </source>
</reference>
<keyword evidence="2" id="KW-0269">Exonuclease</keyword>
<dbReference type="SUPFAM" id="SSF56219">
    <property type="entry name" value="DNase I-like"/>
    <property type="match status" value="1"/>
</dbReference>
<dbReference type="EMBL" id="NCKV01000464">
    <property type="protein sequence ID" value="RWS30553.1"/>
    <property type="molecule type" value="Genomic_DNA"/>
</dbReference>
<dbReference type="InterPro" id="IPR005135">
    <property type="entry name" value="Endo/exonuclease/phosphatase"/>
</dbReference>
<dbReference type="VEuPathDB" id="VectorBase:LDEU001488"/>
<dbReference type="AlphaFoldDB" id="A0A443SSQ3"/>
<dbReference type="PANTHER" id="PTHR12121:SF34">
    <property type="entry name" value="PROTEIN ANGEL"/>
    <property type="match status" value="1"/>
</dbReference>
<gene>
    <name evidence="2" type="ORF">B4U80_08584</name>
</gene>
<accession>A0A443SSQ3</accession>
<feature type="domain" description="Endonuclease/exonuclease/phosphatase" evidence="1">
    <location>
        <begin position="44"/>
        <end position="343"/>
    </location>
</feature>
<evidence type="ECO:0000259" key="1">
    <source>
        <dbReference type="Pfam" id="PF03372"/>
    </source>
</evidence>
<dbReference type="OrthoDB" id="10253982at2759"/>
<keyword evidence="2" id="KW-0378">Hydrolase</keyword>